<keyword evidence="3" id="KW-1185">Reference proteome</keyword>
<accession>A0A7J0EEF0</accession>
<evidence type="ECO:0008006" key="4">
    <source>
        <dbReference type="Google" id="ProtNLM"/>
    </source>
</evidence>
<evidence type="ECO:0000313" key="2">
    <source>
        <dbReference type="EMBL" id="GFY84536.1"/>
    </source>
</evidence>
<evidence type="ECO:0000256" key="1">
    <source>
        <dbReference type="SAM" id="MobiDB-lite"/>
    </source>
</evidence>
<protein>
    <recommendedName>
        <fullName evidence="4">Retrotransposon gag domain-containing protein</fullName>
    </recommendedName>
</protein>
<dbReference type="OrthoDB" id="19182at2759"/>
<evidence type="ECO:0000313" key="3">
    <source>
        <dbReference type="Proteomes" id="UP000585474"/>
    </source>
</evidence>
<organism evidence="2 3">
    <name type="scientific">Actinidia rufa</name>
    <dbReference type="NCBI Taxonomy" id="165716"/>
    <lineage>
        <taxon>Eukaryota</taxon>
        <taxon>Viridiplantae</taxon>
        <taxon>Streptophyta</taxon>
        <taxon>Embryophyta</taxon>
        <taxon>Tracheophyta</taxon>
        <taxon>Spermatophyta</taxon>
        <taxon>Magnoliopsida</taxon>
        <taxon>eudicotyledons</taxon>
        <taxon>Gunneridae</taxon>
        <taxon>Pentapetalae</taxon>
        <taxon>asterids</taxon>
        <taxon>Ericales</taxon>
        <taxon>Actinidiaceae</taxon>
        <taxon>Actinidia</taxon>
    </lineage>
</organism>
<sequence>MEPYTIETLEQKIKDLWTMVEQLTASVQQIQRDHHQASGNRAGLARPNQSVLEQPPNYHRNEPRDPIINVEAPTFDGRLDPKAFTDWVREMDHFFEWYNLSNDRKIRFAKMKLIGRAKLFWQSTKQRRQSPVTDWVEMKEILKEKYLPQSYQEYLICCNIREDERMTLSHFRHGLNDNLRKELVLREVDSLDQACTFVQNYEMFSKPSFGRRFKSRNPPMPPATLPLSRPIPTTAPLPRDNEERGILIESPGMKSTFQFYKCQGFGHKTANCDNQTLFVNSQDQNHEGDDIEEQLYEPDLENLLESDEDCEGGDITLGVVRCAL</sequence>
<comment type="caution">
    <text evidence="2">The sequence shown here is derived from an EMBL/GenBank/DDBJ whole genome shotgun (WGS) entry which is preliminary data.</text>
</comment>
<name>A0A7J0EEF0_9ERIC</name>
<proteinExistence type="predicted"/>
<reference evidence="2 3" key="1">
    <citation type="submission" date="2019-07" db="EMBL/GenBank/DDBJ databases">
        <title>De Novo Assembly of kiwifruit Actinidia rufa.</title>
        <authorList>
            <person name="Sugita-Konishi S."/>
            <person name="Sato K."/>
            <person name="Mori E."/>
            <person name="Abe Y."/>
            <person name="Kisaki G."/>
            <person name="Hamano K."/>
            <person name="Suezawa K."/>
            <person name="Otani M."/>
            <person name="Fukuda T."/>
            <person name="Manabe T."/>
            <person name="Gomi K."/>
            <person name="Tabuchi M."/>
            <person name="Akimitsu K."/>
            <person name="Kataoka I."/>
        </authorList>
    </citation>
    <scope>NUCLEOTIDE SEQUENCE [LARGE SCALE GENOMIC DNA]</scope>
    <source>
        <strain evidence="3">cv. Fuchu</strain>
    </source>
</reference>
<dbReference type="EMBL" id="BJWL01000003">
    <property type="protein sequence ID" value="GFY84536.1"/>
    <property type="molecule type" value="Genomic_DNA"/>
</dbReference>
<dbReference type="Proteomes" id="UP000585474">
    <property type="component" value="Unassembled WGS sequence"/>
</dbReference>
<dbReference type="AlphaFoldDB" id="A0A7J0EEF0"/>
<dbReference type="PANTHER" id="PTHR35046">
    <property type="entry name" value="ZINC KNUCKLE (CCHC-TYPE) FAMILY PROTEIN"/>
    <property type="match status" value="1"/>
</dbReference>
<feature type="region of interest" description="Disordered" evidence="1">
    <location>
        <begin position="30"/>
        <end position="65"/>
    </location>
</feature>
<dbReference type="PANTHER" id="PTHR35046:SF9">
    <property type="entry name" value="RNA-DIRECTED DNA POLYMERASE"/>
    <property type="match status" value="1"/>
</dbReference>
<gene>
    <name evidence="2" type="ORF">Acr_03g0013100</name>
</gene>